<feature type="domain" description="Cytochrome c assembly protein" evidence="8">
    <location>
        <begin position="90"/>
        <end position="294"/>
    </location>
</feature>
<comment type="function">
    <text evidence="6">Required for the biogenesis of c-type cytochromes. Possible subunit of a heme lyase.</text>
</comment>
<evidence type="ECO:0000256" key="5">
    <source>
        <dbReference type="ARBA" id="ARBA00022748"/>
    </source>
</evidence>
<feature type="transmembrane region" description="Helical" evidence="7">
    <location>
        <begin position="311"/>
        <end position="329"/>
    </location>
</feature>
<comment type="similarity">
    <text evidence="2">Belongs to the CcmF/CycK/Ccl1/NrfE/CcsA family.</text>
</comment>
<evidence type="ECO:0000256" key="1">
    <source>
        <dbReference type="ARBA" id="ARBA00004429"/>
    </source>
</evidence>
<feature type="transmembrane region" description="Helical" evidence="7">
    <location>
        <begin position="6"/>
        <end position="28"/>
    </location>
</feature>
<dbReference type="GO" id="GO:0020037">
    <property type="term" value="F:heme binding"/>
    <property type="evidence" value="ECO:0007669"/>
    <property type="project" value="InterPro"/>
</dbReference>
<dbReference type="GO" id="GO:0005886">
    <property type="term" value="C:plasma membrane"/>
    <property type="evidence" value="ECO:0007669"/>
    <property type="project" value="UniProtKB-SubCell"/>
</dbReference>
<dbReference type="PANTHER" id="PTHR43653">
    <property type="entry name" value="CYTOCHROME C ASSEMBLY PROTEIN-RELATED"/>
    <property type="match status" value="1"/>
</dbReference>
<reference evidence="9" key="1">
    <citation type="submission" date="2018-05" db="EMBL/GenBank/DDBJ databases">
        <authorList>
            <person name="Lanie J.A."/>
            <person name="Ng W.-L."/>
            <person name="Kazmierczak K.M."/>
            <person name="Andrzejewski T.M."/>
            <person name="Davidsen T.M."/>
            <person name="Wayne K.J."/>
            <person name="Tettelin H."/>
            <person name="Glass J.I."/>
            <person name="Rusch D."/>
            <person name="Podicherti R."/>
            <person name="Tsui H.-C.T."/>
            <person name="Winkler M.E."/>
        </authorList>
    </citation>
    <scope>NUCLEOTIDE SEQUENCE</scope>
</reference>
<feature type="transmembrane region" description="Helical" evidence="7">
    <location>
        <begin position="120"/>
        <end position="142"/>
    </location>
</feature>
<feature type="transmembrane region" description="Helical" evidence="7">
    <location>
        <begin position="95"/>
        <end position="113"/>
    </location>
</feature>
<keyword evidence="5" id="KW-0201">Cytochrome c-type biogenesis</keyword>
<proteinExistence type="inferred from homology"/>
<evidence type="ECO:0000259" key="8">
    <source>
        <dbReference type="Pfam" id="PF01578"/>
    </source>
</evidence>
<feature type="transmembrane region" description="Helical" evidence="7">
    <location>
        <begin position="210"/>
        <end position="230"/>
    </location>
</feature>
<dbReference type="GO" id="GO:0015232">
    <property type="term" value="F:heme transmembrane transporter activity"/>
    <property type="evidence" value="ECO:0007669"/>
    <property type="project" value="InterPro"/>
</dbReference>
<dbReference type="InterPro" id="IPR003568">
    <property type="entry name" value="Cyt_c_biogenesis_CcmF"/>
</dbReference>
<comment type="subcellular location">
    <subcellularLocation>
        <location evidence="1">Cell inner membrane</location>
        <topology evidence="1">Multi-pass membrane protein</topology>
    </subcellularLocation>
</comment>
<accession>A0A382MU52</accession>
<dbReference type="Pfam" id="PF01578">
    <property type="entry name" value="Cytochrom_C_asm"/>
    <property type="match status" value="1"/>
</dbReference>
<evidence type="ECO:0000256" key="2">
    <source>
        <dbReference type="ARBA" id="ARBA00009186"/>
    </source>
</evidence>
<dbReference type="AlphaFoldDB" id="A0A382MU52"/>
<keyword evidence="7" id="KW-1133">Transmembrane helix</keyword>
<dbReference type="GO" id="GO:0017004">
    <property type="term" value="P:cytochrome complex assembly"/>
    <property type="evidence" value="ECO:0007669"/>
    <property type="project" value="UniProtKB-KW"/>
</dbReference>
<feature type="transmembrane region" description="Helical" evidence="7">
    <location>
        <begin position="40"/>
        <end position="60"/>
    </location>
</feature>
<protein>
    <recommendedName>
        <fullName evidence="8">Cytochrome c assembly protein domain-containing protein</fullName>
    </recommendedName>
</protein>
<evidence type="ECO:0000256" key="6">
    <source>
        <dbReference type="ARBA" id="ARBA00037230"/>
    </source>
</evidence>
<keyword evidence="7" id="KW-0472">Membrane</keyword>
<evidence type="ECO:0000256" key="7">
    <source>
        <dbReference type="SAM" id="Phobius"/>
    </source>
</evidence>
<keyword evidence="4" id="KW-0997">Cell inner membrane</keyword>
<dbReference type="InterPro" id="IPR003567">
    <property type="entry name" value="Cyt_c_biogenesis"/>
</dbReference>
<feature type="transmembrane region" description="Helical" evidence="7">
    <location>
        <begin position="174"/>
        <end position="198"/>
    </location>
</feature>
<evidence type="ECO:0000313" key="9">
    <source>
        <dbReference type="EMBL" id="SVC52523.1"/>
    </source>
</evidence>
<evidence type="ECO:0000256" key="3">
    <source>
        <dbReference type="ARBA" id="ARBA00022475"/>
    </source>
</evidence>
<feature type="transmembrane region" description="Helical" evidence="7">
    <location>
        <begin position="272"/>
        <end position="291"/>
    </location>
</feature>
<feature type="transmembrane region" description="Helical" evidence="7">
    <location>
        <begin position="242"/>
        <end position="260"/>
    </location>
</feature>
<dbReference type="PRINTS" id="PR01411">
    <property type="entry name" value="CCMFBIOGNSIS"/>
</dbReference>
<keyword evidence="7" id="KW-0812">Transmembrane</keyword>
<dbReference type="PRINTS" id="PR01410">
    <property type="entry name" value="CCBIOGENESIS"/>
</dbReference>
<feature type="non-terminal residue" evidence="9">
    <location>
        <position position="354"/>
    </location>
</feature>
<gene>
    <name evidence="9" type="ORF">METZ01_LOCUS305377</name>
</gene>
<dbReference type="InterPro" id="IPR002541">
    <property type="entry name" value="Cyt_c_assembly"/>
</dbReference>
<sequence length="354" mass="39153">MIDVGYFALCLALAVAGYAVFASILGARRNDEGLIRSGENAVLAVFGLLSTSVGSLWYAILTHDFQVEYVYENSNLSMPIQYVVASLWGGQNGSVLFWGWVLSVYSSAVVLFNRYRYRALMPYVVSGLAGYSFFFCLLNLFVTDPFQQLPFSPADGRGLNPILQHPYMAIHPPVLYAGMVGMSVPFAFAMGALMSGHLDNSWLRAARRWLLIPWTFLGAGNLLGGAWAYLELGWGGYWGWDPVENAAFMPWLAATALLHSMMIQERKGMLKVWNMILVFFTYGMTVFGTFLTRSGVVSSVLSFAQSNVGPFFVVFMTATALIAISLLVVRLPQLKSENHLESLASRETAFLLNN</sequence>
<organism evidence="9">
    <name type="scientific">marine metagenome</name>
    <dbReference type="NCBI Taxonomy" id="408172"/>
    <lineage>
        <taxon>unclassified sequences</taxon>
        <taxon>metagenomes</taxon>
        <taxon>ecological metagenomes</taxon>
    </lineage>
</organism>
<dbReference type="EMBL" id="UINC01096001">
    <property type="protein sequence ID" value="SVC52523.1"/>
    <property type="molecule type" value="Genomic_DNA"/>
</dbReference>
<evidence type="ECO:0000256" key="4">
    <source>
        <dbReference type="ARBA" id="ARBA00022519"/>
    </source>
</evidence>
<name>A0A382MU52_9ZZZZ</name>
<keyword evidence="3" id="KW-1003">Cell membrane</keyword>
<dbReference type="PANTHER" id="PTHR43653:SF1">
    <property type="entry name" value="CYTOCHROME C-TYPE BIOGENESIS PROTEIN CCMF"/>
    <property type="match status" value="1"/>
</dbReference>